<dbReference type="RefSeq" id="WP_106003290.1">
    <property type="nucleotide sequence ID" value="NZ_CP027527.1"/>
</dbReference>
<dbReference type="GO" id="GO:0036222">
    <property type="term" value="F:XTP diphosphatase activity"/>
    <property type="evidence" value="ECO:0007669"/>
    <property type="project" value="UniProtKB-UniRule"/>
</dbReference>
<feature type="binding site" evidence="10">
    <location>
        <position position="179"/>
    </location>
    <ligand>
        <name>substrate</name>
    </ligand>
</feature>
<keyword evidence="3 10" id="KW-0479">Metal-binding</keyword>
<evidence type="ECO:0000256" key="9">
    <source>
        <dbReference type="ARBA" id="ARBA00052017"/>
    </source>
</evidence>
<dbReference type="SUPFAM" id="SSF52972">
    <property type="entry name" value="ITPase-like"/>
    <property type="match status" value="1"/>
</dbReference>
<feature type="binding site" evidence="10">
    <location>
        <position position="46"/>
    </location>
    <ligand>
        <name>Mg(2+)</name>
        <dbReference type="ChEBI" id="CHEBI:18420"/>
    </ligand>
</feature>
<feature type="binding site" evidence="10">
    <location>
        <position position="75"/>
    </location>
    <ligand>
        <name>Mg(2+)</name>
        <dbReference type="ChEBI" id="CHEBI:18420"/>
    </ligand>
</feature>
<keyword evidence="5 10" id="KW-0378">Hydrolase</keyword>
<sequence length="198" mass="20512">MSRKFTAGPLIIASHNAGKVREIGELLGRFDAQVVSAGTLGLDEPEETGATFAANAELKALAAAKAANLPALADDSGLAVNALGGDPGIYSARWAGPTKDFGAAMKLVHDKMGDTPDRGARFVCALALAWPDGHVETFEGVVEGDIVWPPRGANGFGYDPFFLPTGGSLTFGEMEAAAKHAISHRADAFAKLVAACFQ</sequence>
<dbReference type="GO" id="GO:0017111">
    <property type="term" value="F:ribonucleoside triphosphate phosphatase activity"/>
    <property type="evidence" value="ECO:0007669"/>
    <property type="project" value="InterPro"/>
</dbReference>
<evidence type="ECO:0000313" key="12">
    <source>
        <dbReference type="EMBL" id="CAM74231.1"/>
    </source>
</evidence>
<dbReference type="Gene3D" id="3.90.950.10">
    <property type="match status" value="1"/>
</dbReference>
<dbReference type="PANTHER" id="PTHR11067">
    <property type="entry name" value="INOSINE TRIPHOSPHATE PYROPHOSPHATASE/HAM1 PROTEIN"/>
    <property type="match status" value="1"/>
</dbReference>
<dbReference type="GO" id="GO:0009117">
    <property type="term" value="P:nucleotide metabolic process"/>
    <property type="evidence" value="ECO:0007669"/>
    <property type="project" value="UniProtKB-KW"/>
</dbReference>
<accession>A4TUC4</accession>
<evidence type="ECO:0000256" key="8">
    <source>
        <dbReference type="ARBA" id="ARBA00051875"/>
    </source>
</evidence>
<comment type="subunit">
    <text evidence="2 10">Homodimer.</text>
</comment>
<protein>
    <recommendedName>
        <fullName evidence="10">dITP/XTP pyrophosphatase</fullName>
        <ecNumber evidence="10">3.6.1.66</ecNumber>
    </recommendedName>
    <alternativeName>
        <fullName evidence="10">Non-canonical purine NTP pyrophosphatase</fullName>
    </alternativeName>
    <alternativeName>
        <fullName evidence="10">Non-standard purine NTP pyrophosphatase</fullName>
    </alternativeName>
    <alternativeName>
        <fullName evidence="10">Nucleoside-triphosphate diphosphatase</fullName>
    </alternativeName>
    <alternativeName>
        <fullName evidence="10">Nucleoside-triphosphate pyrophosphatase</fullName>
        <shortName evidence="10">NTPase</shortName>
    </alternativeName>
</protein>
<dbReference type="Pfam" id="PF01725">
    <property type="entry name" value="Ham1p_like"/>
    <property type="match status" value="1"/>
</dbReference>
<dbReference type="GO" id="GO:0005829">
    <property type="term" value="C:cytosol"/>
    <property type="evidence" value="ECO:0007669"/>
    <property type="project" value="TreeGrafter"/>
</dbReference>
<evidence type="ECO:0000256" key="5">
    <source>
        <dbReference type="ARBA" id="ARBA00022801"/>
    </source>
</evidence>
<evidence type="ECO:0000256" key="10">
    <source>
        <dbReference type="HAMAP-Rule" id="MF_01405"/>
    </source>
</evidence>
<name>A4TUC4_9PROT</name>
<reference evidence="12" key="1">
    <citation type="journal article" date="2007" name="J. Bacteriol.">
        <title>Comparative genome analysis of four magnetotactic bacteria reveals a complex set of group-specific genes implicated in magnetosome biomineralization and function.</title>
        <authorList>
            <person name="Richter M."/>
            <person name="Kube M."/>
            <person name="Bazylinski D.A."/>
            <person name="Lombardot T."/>
            <person name="Gloeckner F.O."/>
            <person name="Reinhardt R."/>
            <person name="Schueler D."/>
        </authorList>
    </citation>
    <scope>NUCLEOTIDE SEQUENCE</scope>
    <source>
        <strain evidence="12">MSR-1</strain>
    </source>
</reference>
<comment type="catalytic activity">
    <reaction evidence="10">
        <text>ITP + H2O = IMP + diphosphate + H(+)</text>
        <dbReference type="Rhea" id="RHEA:29399"/>
        <dbReference type="ChEBI" id="CHEBI:15377"/>
        <dbReference type="ChEBI" id="CHEBI:15378"/>
        <dbReference type="ChEBI" id="CHEBI:33019"/>
        <dbReference type="ChEBI" id="CHEBI:58053"/>
        <dbReference type="ChEBI" id="CHEBI:61402"/>
        <dbReference type="EC" id="3.6.1.66"/>
    </reaction>
</comment>
<keyword evidence="7 10" id="KW-0546">Nucleotide metabolism</keyword>
<dbReference type="InterPro" id="IPR002637">
    <property type="entry name" value="RdgB/HAM1"/>
</dbReference>
<dbReference type="InterPro" id="IPR020922">
    <property type="entry name" value="dITP/XTP_pyrophosphatase"/>
</dbReference>
<dbReference type="InterPro" id="IPR029001">
    <property type="entry name" value="ITPase-like_fam"/>
</dbReference>
<dbReference type="AlphaFoldDB" id="A4TUC4"/>
<dbReference type="EC" id="3.6.1.66" evidence="10"/>
<dbReference type="PANTHER" id="PTHR11067:SF9">
    <property type="entry name" value="INOSINE TRIPHOSPHATE PYROPHOSPHATASE"/>
    <property type="match status" value="1"/>
</dbReference>
<dbReference type="GO" id="GO:0046872">
    <property type="term" value="F:metal ion binding"/>
    <property type="evidence" value="ECO:0007669"/>
    <property type="project" value="UniProtKB-KW"/>
</dbReference>
<feature type="active site" description="Proton acceptor" evidence="10">
    <location>
        <position position="75"/>
    </location>
</feature>
<dbReference type="GO" id="GO:0009146">
    <property type="term" value="P:purine nucleoside triphosphate catabolic process"/>
    <property type="evidence" value="ECO:0007669"/>
    <property type="project" value="UniProtKB-UniRule"/>
</dbReference>
<evidence type="ECO:0000256" key="2">
    <source>
        <dbReference type="ARBA" id="ARBA00011738"/>
    </source>
</evidence>
<dbReference type="NCBIfam" id="TIGR00042">
    <property type="entry name" value="RdgB/HAM1 family non-canonical purine NTP pyrophosphatase"/>
    <property type="match status" value="1"/>
</dbReference>
<gene>
    <name evidence="12" type="ORF">MGR_0248</name>
</gene>
<evidence type="ECO:0000256" key="3">
    <source>
        <dbReference type="ARBA" id="ARBA00022723"/>
    </source>
</evidence>
<dbReference type="GO" id="GO:0035870">
    <property type="term" value="F:dITP diphosphatase activity"/>
    <property type="evidence" value="ECO:0007669"/>
    <property type="project" value="UniProtKB-UniRule"/>
</dbReference>
<feature type="binding site" evidence="10">
    <location>
        <begin position="14"/>
        <end position="19"/>
    </location>
    <ligand>
        <name>substrate</name>
    </ligand>
</feature>
<dbReference type="EMBL" id="CU459003">
    <property type="protein sequence ID" value="CAM74231.1"/>
    <property type="molecule type" value="Genomic_DNA"/>
</dbReference>
<dbReference type="GO" id="GO:0036220">
    <property type="term" value="F:ITP diphosphatase activity"/>
    <property type="evidence" value="ECO:0007669"/>
    <property type="project" value="UniProtKB-UniRule"/>
</dbReference>
<evidence type="ECO:0000256" key="1">
    <source>
        <dbReference type="ARBA" id="ARBA00008023"/>
    </source>
</evidence>
<feature type="binding site" evidence="10">
    <location>
        <begin position="184"/>
        <end position="185"/>
    </location>
    <ligand>
        <name>substrate</name>
    </ligand>
</feature>
<comment type="catalytic activity">
    <reaction evidence="8 10">
        <text>dITP + H2O = dIMP + diphosphate + H(+)</text>
        <dbReference type="Rhea" id="RHEA:28342"/>
        <dbReference type="ChEBI" id="CHEBI:15377"/>
        <dbReference type="ChEBI" id="CHEBI:15378"/>
        <dbReference type="ChEBI" id="CHEBI:33019"/>
        <dbReference type="ChEBI" id="CHEBI:61194"/>
        <dbReference type="ChEBI" id="CHEBI:61382"/>
        <dbReference type="EC" id="3.6.1.66"/>
    </reaction>
</comment>
<comment type="similarity">
    <text evidence="1 10 11">Belongs to the HAM1 NTPase family.</text>
</comment>
<comment type="cofactor">
    <cofactor evidence="10">
        <name>Mg(2+)</name>
        <dbReference type="ChEBI" id="CHEBI:18420"/>
    </cofactor>
    <text evidence="10">Binds 1 Mg(2+) ion per subunit.</text>
</comment>
<evidence type="ECO:0000256" key="11">
    <source>
        <dbReference type="RuleBase" id="RU003781"/>
    </source>
</evidence>
<evidence type="ECO:0000256" key="4">
    <source>
        <dbReference type="ARBA" id="ARBA00022741"/>
    </source>
</evidence>
<organism evidence="12">
    <name type="scientific">Magnetospirillum gryphiswaldense</name>
    <dbReference type="NCBI Taxonomy" id="55518"/>
    <lineage>
        <taxon>Bacteria</taxon>
        <taxon>Pseudomonadati</taxon>
        <taxon>Pseudomonadota</taxon>
        <taxon>Alphaproteobacteria</taxon>
        <taxon>Rhodospirillales</taxon>
        <taxon>Rhodospirillaceae</taxon>
        <taxon>Magnetospirillum</taxon>
    </lineage>
</organism>
<keyword evidence="6 10" id="KW-0460">Magnesium</keyword>
<dbReference type="FunFam" id="3.90.950.10:FF:000001">
    <property type="entry name" value="dITP/XTP pyrophosphatase"/>
    <property type="match status" value="1"/>
</dbReference>
<comment type="catalytic activity">
    <reaction evidence="9 10">
        <text>XTP + H2O = XMP + diphosphate + H(+)</text>
        <dbReference type="Rhea" id="RHEA:28610"/>
        <dbReference type="ChEBI" id="CHEBI:15377"/>
        <dbReference type="ChEBI" id="CHEBI:15378"/>
        <dbReference type="ChEBI" id="CHEBI:33019"/>
        <dbReference type="ChEBI" id="CHEBI:57464"/>
        <dbReference type="ChEBI" id="CHEBI:61314"/>
        <dbReference type="EC" id="3.6.1.66"/>
    </reaction>
</comment>
<comment type="function">
    <text evidence="10">Pyrophosphatase that catalyzes the hydrolysis of nucleoside triphosphates to their monophosphate derivatives, with a high preference for the non-canonical purine nucleotides XTP (xanthosine triphosphate), dITP (deoxyinosine triphosphate) and ITP. Seems to function as a house-cleaning enzyme that removes non-canonical purine nucleotides from the nucleotide pool, thus preventing their incorporation into DNA/RNA and avoiding chromosomal lesions.</text>
</comment>
<evidence type="ECO:0000256" key="6">
    <source>
        <dbReference type="ARBA" id="ARBA00022842"/>
    </source>
</evidence>
<dbReference type="HAMAP" id="MF_01405">
    <property type="entry name" value="Non_canon_purine_NTPase"/>
    <property type="match status" value="1"/>
</dbReference>
<evidence type="ECO:0000256" key="7">
    <source>
        <dbReference type="ARBA" id="ARBA00023080"/>
    </source>
</evidence>
<dbReference type="GO" id="GO:0000166">
    <property type="term" value="F:nucleotide binding"/>
    <property type="evidence" value="ECO:0007669"/>
    <property type="project" value="UniProtKB-KW"/>
</dbReference>
<proteinExistence type="inferred from homology"/>
<feature type="binding site" evidence="10">
    <location>
        <position position="76"/>
    </location>
    <ligand>
        <name>substrate</name>
    </ligand>
</feature>
<dbReference type="CDD" id="cd00515">
    <property type="entry name" value="HAM1"/>
    <property type="match status" value="1"/>
</dbReference>
<keyword evidence="4 10" id="KW-0547">Nucleotide-binding</keyword>
<feature type="binding site" evidence="10">
    <location>
        <begin position="156"/>
        <end position="159"/>
    </location>
    <ligand>
        <name>substrate</name>
    </ligand>
</feature>